<accession>A0A9P4Q469</accession>
<dbReference type="PANTHER" id="PTHR28021:SF1">
    <property type="entry name" value="PRESEQUENCE TRANSLOCATED-ASSOCIATED MOTOR SUBUNIT PAM17, MITOCHONDRIAL"/>
    <property type="match status" value="1"/>
</dbReference>
<dbReference type="OrthoDB" id="5970083at2759"/>
<evidence type="ECO:0000256" key="8">
    <source>
        <dbReference type="ARBA" id="ARBA00022989"/>
    </source>
</evidence>
<keyword evidence="10 12" id="KW-0496">Mitochondrion</keyword>
<keyword evidence="3 12" id="KW-0813">Transport</keyword>
<evidence type="ECO:0000256" key="11">
    <source>
        <dbReference type="ARBA" id="ARBA00023136"/>
    </source>
</evidence>
<evidence type="ECO:0000313" key="14">
    <source>
        <dbReference type="Proteomes" id="UP000799441"/>
    </source>
</evidence>
<evidence type="ECO:0000256" key="9">
    <source>
        <dbReference type="ARBA" id="ARBA00023010"/>
    </source>
</evidence>
<keyword evidence="6 12" id="KW-0653">Protein transport</keyword>
<feature type="non-terminal residue" evidence="13">
    <location>
        <position position="159"/>
    </location>
</feature>
<dbReference type="Pfam" id="PF08566">
    <property type="entry name" value="Pam17"/>
    <property type="match status" value="1"/>
</dbReference>
<keyword evidence="14" id="KW-1185">Reference proteome</keyword>
<reference evidence="13" key="1">
    <citation type="journal article" date="2020" name="Stud. Mycol.">
        <title>101 Dothideomycetes genomes: a test case for predicting lifestyles and emergence of pathogens.</title>
        <authorList>
            <person name="Haridas S."/>
            <person name="Albert R."/>
            <person name="Binder M."/>
            <person name="Bloem J."/>
            <person name="Labutti K."/>
            <person name="Salamov A."/>
            <person name="Andreopoulos B."/>
            <person name="Baker S."/>
            <person name="Barry K."/>
            <person name="Bills G."/>
            <person name="Bluhm B."/>
            <person name="Cannon C."/>
            <person name="Castanera R."/>
            <person name="Culley D."/>
            <person name="Daum C."/>
            <person name="Ezra D."/>
            <person name="Gonzalez J."/>
            <person name="Henrissat B."/>
            <person name="Kuo A."/>
            <person name="Liang C."/>
            <person name="Lipzen A."/>
            <person name="Lutzoni F."/>
            <person name="Magnuson J."/>
            <person name="Mondo S."/>
            <person name="Nolan M."/>
            <person name="Ohm R."/>
            <person name="Pangilinan J."/>
            <person name="Park H.-J."/>
            <person name="Ramirez L."/>
            <person name="Alfaro M."/>
            <person name="Sun H."/>
            <person name="Tritt A."/>
            <person name="Yoshinaga Y."/>
            <person name="Zwiers L.-H."/>
            <person name="Turgeon B."/>
            <person name="Goodwin S."/>
            <person name="Spatafora J."/>
            <person name="Crous P."/>
            <person name="Grigoriev I."/>
        </authorList>
    </citation>
    <scope>NUCLEOTIDE SEQUENCE</scope>
    <source>
        <strain evidence="13">CBS 116435</strain>
    </source>
</reference>
<feature type="non-terminal residue" evidence="13">
    <location>
        <position position="1"/>
    </location>
</feature>
<evidence type="ECO:0000256" key="10">
    <source>
        <dbReference type="ARBA" id="ARBA00023128"/>
    </source>
</evidence>
<dbReference type="PANTHER" id="PTHR28021">
    <property type="entry name" value="PRESEQUENCE TRANSLOCATED-ASSOCIATED MOTOR SUBUNIT PAM17, MITOCHONDRIAL"/>
    <property type="match status" value="1"/>
</dbReference>
<dbReference type="GO" id="GO:0001405">
    <property type="term" value="C:PAM complex, Tim23 associated import motor"/>
    <property type="evidence" value="ECO:0007669"/>
    <property type="project" value="UniProtKB-UniRule"/>
</dbReference>
<keyword evidence="9 12" id="KW-0811">Translocation</keyword>
<feature type="transmembrane region" description="Helical" evidence="12">
    <location>
        <begin position="19"/>
        <end position="40"/>
    </location>
</feature>
<dbReference type="Proteomes" id="UP000799441">
    <property type="component" value="Unassembled WGS sequence"/>
</dbReference>
<comment type="function">
    <text evidence="12">Component of the PAM complex, a complex required for the translocation of transit peptide-containing proteins from the inner membrane into the mitochondrial matrix in an ATP-dependent manner.</text>
</comment>
<dbReference type="InterPro" id="IPR013875">
    <property type="entry name" value="Pam17"/>
</dbReference>
<evidence type="ECO:0000256" key="3">
    <source>
        <dbReference type="ARBA" id="ARBA00022448"/>
    </source>
</evidence>
<comment type="similarity">
    <text evidence="2 12">Belongs to the PAM17 family.</text>
</comment>
<dbReference type="AlphaFoldDB" id="A0A9P4Q469"/>
<name>A0A9P4Q469_9PEZI</name>
<gene>
    <name evidence="13" type="ORF">K431DRAFT_190087</name>
</gene>
<organism evidence="13 14">
    <name type="scientific">Polychaeton citri CBS 116435</name>
    <dbReference type="NCBI Taxonomy" id="1314669"/>
    <lineage>
        <taxon>Eukaryota</taxon>
        <taxon>Fungi</taxon>
        <taxon>Dikarya</taxon>
        <taxon>Ascomycota</taxon>
        <taxon>Pezizomycotina</taxon>
        <taxon>Dothideomycetes</taxon>
        <taxon>Dothideomycetidae</taxon>
        <taxon>Capnodiales</taxon>
        <taxon>Capnodiaceae</taxon>
        <taxon>Polychaeton</taxon>
    </lineage>
</organism>
<dbReference type="GO" id="GO:0030150">
    <property type="term" value="P:protein import into mitochondrial matrix"/>
    <property type="evidence" value="ECO:0007669"/>
    <property type="project" value="UniProtKB-UniRule"/>
</dbReference>
<keyword evidence="8 12" id="KW-1133">Transmembrane helix</keyword>
<sequence>PEHILTWNRFFDLRRKRRFLNLGASCFTSLTTIGISAPIIATSDIDKVFASVVGVPVDPFIPLGVTALAVGAIGWMVGPSIGNAGFNLWAQRKGWKAGIGEKEKSFFDRIKRYRADPAGSSIQNPVPDYYGEKIKSVSDYRRWLKDQRVFARKVSKNML</sequence>
<feature type="transmembrane region" description="Helical" evidence="12">
    <location>
        <begin position="60"/>
        <end position="86"/>
    </location>
</feature>
<protein>
    <recommendedName>
        <fullName evidence="12">Presequence translocated-associated motor subunit PAM17</fullName>
    </recommendedName>
</protein>
<evidence type="ECO:0000256" key="4">
    <source>
        <dbReference type="ARBA" id="ARBA00022692"/>
    </source>
</evidence>
<keyword evidence="4 12" id="KW-0812">Transmembrane</keyword>
<comment type="caution">
    <text evidence="13">The sequence shown here is derived from an EMBL/GenBank/DDBJ whole genome shotgun (WGS) entry which is preliminary data.</text>
</comment>
<evidence type="ECO:0000256" key="1">
    <source>
        <dbReference type="ARBA" id="ARBA00004448"/>
    </source>
</evidence>
<evidence type="ECO:0000256" key="6">
    <source>
        <dbReference type="ARBA" id="ARBA00022927"/>
    </source>
</evidence>
<proteinExistence type="inferred from homology"/>
<evidence type="ECO:0000256" key="12">
    <source>
        <dbReference type="RuleBase" id="RU367146"/>
    </source>
</evidence>
<comment type="subcellular location">
    <subcellularLocation>
        <location evidence="1 12">Mitochondrion inner membrane</location>
        <topology evidence="1 12">Multi-pass membrane protein</topology>
    </subcellularLocation>
</comment>
<evidence type="ECO:0000256" key="5">
    <source>
        <dbReference type="ARBA" id="ARBA00022792"/>
    </source>
</evidence>
<dbReference type="EMBL" id="MU003801">
    <property type="protein sequence ID" value="KAF2720273.1"/>
    <property type="molecule type" value="Genomic_DNA"/>
</dbReference>
<keyword evidence="11 12" id="KW-0472">Membrane</keyword>
<evidence type="ECO:0000256" key="2">
    <source>
        <dbReference type="ARBA" id="ARBA00006837"/>
    </source>
</evidence>
<evidence type="ECO:0000313" key="13">
    <source>
        <dbReference type="EMBL" id="KAF2720273.1"/>
    </source>
</evidence>
<evidence type="ECO:0000256" key="7">
    <source>
        <dbReference type="ARBA" id="ARBA00022946"/>
    </source>
</evidence>
<keyword evidence="5 12" id="KW-0999">Mitochondrion inner membrane</keyword>
<comment type="subunit">
    <text evidence="12">Component of the PAM complex.</text>
</comment>
<keyword evidence="7" id="KW-0809">Transit peptide</keyword>